<dbReference type="PROSITE" id="PS50103">
    <property type="entry name" value="ZF_C3H1"/>
    <property type="match status" value="1"/>
</dbReference>
<feature type="zinc finger region" description="C3H1-type" evidence="1">
    <location>
        <begin position="136"/>
        <end position="163"/>
    </location>
</feature>
<feature type="compositionally biased region" description="Basic and acidic residues" evidence="2">
    <location>
        <begin position="354"/>
        <end position="364"/>
    </location>
</feature>
<feature type="compositionally biased region" description="Basic and acidic residues" evidence="2">
    <location>
        <begin position="117"/>
        <end position="131"/>
    </location>
</feature>
<dbReference type="InterPro" id="IPR000571">
    <property type="entry name" value="Znf_CCCH"/>
</dbReference>
<reference evidence="5" key="1">
    <citation type="journal article" date="2024" name="IScience">
        <title>Strigolactones Initiate the Formation of Haustorium-like Structures in Castilleja.</title>
        <authorList>
            <person name="Buerger M."/>
            <person name="Peterson D."/>
            <person name="Chory J."/>
        </authorList>
    </citation>
    <scope>NUCLEOTIDE SEQUENCE [LARGE SCALE GENOMIC DNA]</scope>
</reference>
<evidence type="ECO:0000259" key="3">
    <source>
        <dbReference type="PROSITE" id="PS50103"/>
    </source>
</evidence>
<evidence type="ECO:0000313" key="4">
    <source>
        <dbReference type="EMBL" id="KAL3641700.1"/>
    </source>
</evidence>
<protein>
    <recommendedName>
        <fullName evidence="3">C3H1-type domain-containing protein</fullName>
    </recommendedName>
</protein>
<feature type="compositionally biased region" description="Polar residues" evidence="2">
    <location>
        <begin position="334"/>
        <end position="349"/>
    </location>
</feature>
<keyword evidence="1" id="KW-0479">Metal-binding</keyword>
<feature type="compositionally biased region" description="Basic and acidic residues" evidence="2">
    <location>
        <begin position="165"/>
        <end position="184"/>
    </location>
</feature>
<dbReference type="PANTHER" id="PTHR36886">
    <property type="entry name" value="PROTEIN FRIGIDA-ESSENTIAL 1"/>
    <property type="match status" value="1"/>
</dbReference>
<feature type="region of interest" description="Disordered" evidence="2">
    <location>
        <begin position="165"/>
        <end position="188"/>
    </location>
</feature>
<dbReference type="EMBL" id="JAVIJP010000016">
    <property type="protein sequence ID" value="KAL3641700.1"/>
    <property type="molecule type" value="Genomic_DNA"/>
</dbReference>
<organism evidence="4 5">
    <name type="scientific">Castilleja foliolosa</name>
    <dbReference type="NCBI Taxonomy" id="1961234"/>
    <lineage>
        <taxon>Eukaryota</taxon>
        <taxon>Viridiplantae</taxon>
        <taxon>Streptophyta</taxon>
        <taxon>Embryophyta</taxon>
        <taxon>Tracheophyta</taxon>
        <taxon>Spermatophyta</taxon>
        <taxon>Magnoliopsida</taxon>
        <taxon>eudicotyledons</taxon>
        <taxon>Gunneridae</taxon>
        <taxon>Pentapetalae</taxon>
        <taxon>asterids</taxon>
        <taxon>lamiids</taxon>
        <taxon>Lamiales</taxon>
        <taxon>Orobanchaceae</taxon>
        <taxon>Pedicularideae</taxon>
        <taxon>Castillejinae</taxon>
        <taxon>Castilleja</taxon>
    </lineage>
</organism>
<dbReference type="Proteomes" id="UP001632038">
    <property type="component" value="Unassembled WGS sequence"/>
</dbReference>
<dbReference type="AlphaFoldDB" id="A0ABD3DH92"/>
<name>A0ABD3DH92_9LAMI</name>
<sequence>MGERRKRKSMWDIEDETKQISGTSEHNNNNHDIGRDHDFSSSRVANDSFSKSRQDSDEAKEIITGGNIDHENISPGLDGPDRHKHNYKNSLQNHRTDSHRNMRRTRSRSRSRSNSSPRDRSRSRSPIRDNYRNQSNKSSRICRDFPTGKCRRGSLCRFVHSKNRHISEDSDSRNDFSDSDERLHNKNRNTVPRREVLIRTSGFSHNLASNYGSVGEGGAINRNAKNDSRLDDEENMGNKREILFLQNTDGRELNRNGENVLLVLPGNSSVWNATDGRPNMTWPDSSNGLSGDLNGPEAQKMAGVLETKVTPINNEHENYTEQDDQIQVIKRSSPDNSRSSKPMQETVIANSEADGDKKADESNADKDEKVMRLFKNSLIEFVKDILKPTWKEGRLSRDAHKTIVKKVVDKVNGTVQAYHVPKTQEKIDQYLSFSKPKIAKLVQQKLGFFVIFRKVEGHIDDINNFNPIAVLVLIRPSAV</sequence>
<feature type="region of interest" description="Disordered" evidence="2">
    <location>
        <begin position="1"/>
        <end position="144"/>
    </location>
</feature>
<dbReference type="PANTHER" id="PTHR36886:SF3">
    <property type="entry name" value="PROTEIN FRIGIDA-ESSENTIAL 1"/>
    <property type="match status" value="1"/>
</dbReference>
<gene>
    <name evidence="4" type="ORF">CASFOL_012515</name>
</gene>
<evidence type="ECO:0000256" key="1">
    <source>
        <dbReference type="PROSITE-ProRule" id="PRU00723"/>
    </source>
</evidence>
<feature type="compositionally biased region" description="Basic and acidic residues" evidence="2">
    <location>
        <begin position="28"/>
        <end position="40"/>
    </location>
</feature>
<feature type="region of interest" description="Disordered" evidence="2">
    <location>
        <begin position="276"/>
        <end position="297"/>
    </location>
</feature>
<evidence type="ECO:0000256" key="2">
    <source>
        <dbReference type="SAM" id="MobiDB-lite"/>
    </source>
</evidence>
<proteinExistence type="predicted"/>
<feature type="domain" description="C3H1-type" evidence="3">
    <location>
        <begin position="136"/>
        <end position="163"/>
    </location>
</feature>
<dbReference type="Gene3D" id="4.10.1000.10">
    <property type="entry name" value="Zinc finger, CCCH-type"/>
    <property type="match status" value="1"/>
</dbReference>
<evidence type="ECO:0000313" key="5">
    <source>
        <dbReference type="Proteomes" id="UP001632038"/>
    </source>
</evidence>
<keyword evidence="5" id="KW-1185">Reference proteome</keyword>
<dbReference type="SMART" id="SM00356">
    <property type="entry name" value="ZnF_C3H1"/>
    <property type="match status" value="1"/>
</dbReference>
<comment type="caution">
    <text evidence="4">The sequence shown here is derived from an EMBL/GenBank/DDBJ whole genome shotgun (WGS) entry which is preliminary data.</text>
</comment>
<keyword evidence="1" id="KW-0863">Zinc-finger</keyword>
<keyword evidence="1" id="KW-0862">Zinc</keyword>
<dbReference type="InterPro" id="IPR052650">
    <property type="entry name" value="Zinc_finger_CCCH"/>
</dbReference>
<feature type="compositionally biased region" description="Basic and acidic residues" evidence="2">
    <location>
        <begin position="50"/>
        <end position="61"/>
    </location>
</feature>
<feature type="compositionally biased region" description="Basic residues" evidence="2">
    <location>
        <begin position="101"/>
        <end position="111"/>
    </location>
</feature>
<dbReference type="GO" id="GO:0008270">
    <property type="term" value="F:zinc ion binding"/>
    <property type="evidence" value="ECO:0007669"/>
    <property type="project" value="UniProtKB-KW"/>
</dbReference>
<accession>A0ABD3DH92</accession>
<feature type="region of interest" description="Disordered" evidence="2">
    <location>
        <begin position="331"/>
        <end position="364"/>
    </location>
</feature>